<organism evidence="2">
    <name type="scientific">Aspergillus niger</name>
    <dbReference type="NCBI Taxonomy" id="5061"/>
    <lineage>
        <taxon>Eukaryota</taxon>
        <taxon>Fungi</taxon>
        <taxon>Dikarya</taxon>
        <taxon>Ascomycota</taxon>
        <taxon>Pezizomycotina</taxon>
        <taxon>Eurotiomycetes</taxon>
        <taxon>Eurotiomycetidae</taxon>
        <taxon>Eurotiales</taxon>
        <taxon>Aspergillaceae</taxon>
        <taxon>Aspergillus</taxon>
        <taxon>Aspergillus subgen. Circumdati</taxon>
    </lineage>
</organism>
<accession>A0AAJ8BT38</accession>
<sequence>MAPGDKNAGRDEAAYRLNLGESQAEALRKQGVRSGEKRGKSYEPSSLRLPNPHEEDQMEKAATASNQKRTHVTEKIANQYRDSRG</sequence>
<gene>
    <name evidence="2" type="ORF">An15g02060</name>
</gene>
<dbReference type="GeneID" id="84593111"/>
<evidence type="ECO:0000256" key="1">
    <source>
        <dbReference type="SAM" id="MobiDB-lite"/>
    </source>
</evidence>
<protein>
    <submittedName>
        <fullName evidence="2">Uncharacterized protein</fullName>
    </submittedName>
</protein>
<dbReference type="RefSeq" id="XP_059602458.1">
    <property type="nucleotide sequence ID" value="XM_059744516.1"/>
</dbReference>
<feature type="region of interest" description="Disordered" evidence="1">
    <location>
        <begin position="17"/>
        <end position="85"/>
    </location>
</feature>
<evidence type="ECO:0000313" key="2">
    <source>
        <dbReference type="RefSeq" id="XP_059602458.1"/>
    </source>
</evidence>
<reference evidence="2" key="1">
    <citation type="submission" date="2025-02" db="EMBL/GenBank/DDBJ databases">
        <authorList>
            <consortium name="NCBI Genome Project"/>
        </authorList>
    </citation>
    <scope>NUCLEOTIDE SEQUENCE</scope>
</reference>
<dbReference type="AlphaFoldDB" id="A0AAJ8BT38"/>
<reference evidence="2" key="2">
    <citation type="submission" date="2025-08" db="UniProtKB">
        <authorList>
            <consortium name="RefSeq"/>
        </authorList>
    </citation>
    <scope>IDENTIFICATION</scope>
</reference>
<proteinExistence type="predicted"/>
<dbReference type="KEGG" id="ang:An15g02060"/>
<name>A0AAJ8BT38_ASPNG</name>
<dbReference type="VEuPathDB" id="FungiDB:An15g02060"/>